<dbReference type="GO" id="GO:0009347">
    <property type="term" value="C:aspartate carbamoyltransferase complex"/>
    <property type="evidence" value="ECO:0007669"/>
    <property type="project" value="InterPro"/>
</dbReference>
<dbReference type="GO" id="GO:0006221">
    <property type="term" value="P:pyrimidine nucleotide biosynthetic process"/>
    <property type="evidence" value="ECO:0007669"/>
    <property type="project" value="UniProtKB-KW"/>
</dbReference>
<dbReference type="InterPro" id="IPR036793">
    <property type="entry name" value="Asp_carbatrfase_reg_N_sf"/>
</dbReference>
<dbReference type="SUPFAM" id="SSF57825">
    <property type="entry name" value="Aspartate carbamoyltransferase, Regulatory-chain, C-terminal domain"/>
    <property type="match status" value="1"/>
</dbReference>
<dbReference type="InterPro" id="IPR020542">
    <property type="entry name" value="Asp_carbamoyltrfase_reg_C"/>
</dbReference>
<dbReference type="GO" id="GO:0016740">
    <property type="term" value="F:transferase activity"/>
    <property type="evidence" value="ECO:0007669"/>
    <property type="project" value="UniProtKB-KW"/>
</dbReference>
<evidence type="ECO:0000313" key="7">
    <source>
        <dbReference type="Proteomes" id="UP000306509"/>
    </source>
</evidence>
<evidence type="ECO:0000256" key="3">
    <source>
        <dbReference type="ARBA" id="ARBA00022975"/>
    </source>
</evidence>
<keyword evidence="2" id="KW-0862">Zinc</keyword>
<dbReference type="Gene3D" id="2.30.30.20">
    <property type="entry name" value="Aspartate carbamoyltransferase regulatory subunit, C-terminal domain"/>
    <property type="match status" value="1"/>
</dbReference>
<dbReference type="AlphaFoldDB" id="A0A4U8Q7A8"/>
<dbReference type="Gene3D" id="3.30.70.140">
    <property type="entry name" value="Aspartate carbamoyltransferase regulatory subunit, N-terminal domain"/>
    <property type="match status" value="1"/>
</dbReference>
<dbReference type="GO" id="GO:0046872">
    <property type="term" value="F:metal ion binding"/>
    <property type="evidence" value="ECO:0007669"/>
    <property type="project" value="UniProtKB-KW"/>
</dbReference>
<dbReference type="Pfam" id="PF02748">
    <property type="entry name" value="PyrI_C"/>
    <property type="match status" value="1"/>
</dbReference>
<proteinExistence type="predicted"/>
<keyword evidence="7" id="KW-1185">Reference proteome</keyword>
<dbReference type="SUPFAM" id="SSF54893">
    <property type="entry name" value="Aspartate carbamoyltransferase, Regulatory-chain, N-terminal domain"/>
    <property type="match status" value="1"/>
</dbReference>
<evidence type="ECO:0000256" key="1">
    <source>
        <dbReference type="ARBA" id="ARBA00022723"/>
    </source>
</evidence>
<evidence type="ECO:0000256" key="2">
    <source>
        <dbReference type="ARBA" id="ARBA00022833"/>
    </source>
</evidence>
<dbReference type="Pfam" id="PF01948">
    <property type="entry name" value="PyrI"/>
    <property type="match status" value="1"/>
</dbReference>
<accession>A0A4U8Q7A8</accession>
<dbReference type="PANTHER" id="PTHR35805:SF1">
    <property type="entry name" value="ASPARTATE CARBAMOYLTRANSFERASE REGULATORY CHAIN"/>
    <property type="match status" value="1"/>
</dbReference>
<dbReference type="InterPro" id="IPR036792">
    <property type="entry name" value="Asp_carbatrfase_reg_C_sf"/>
</dbReference>
<dbReference type="InterPro" id="IPR002801">
    <property type="entry name" value="Asp_carbamoylTrfase_reg"/>
</dbReference>
<keyword evidence="1" id="KW-0479">Metal-binding</keyword>
<dbReference type="InterPro" id="IPR020545">
    <property type="entry name" value="Asp_carbamoyltransf_reg_N"/>
</dbReference>
<sequence>MILSTCFIVAVLQASLQYAMGINMLNVGQLSEGFVLDHIEAGKSMSIYHYLRLDKLDCCVAIIKNARSNKMGKKDIIKVECPIDLLDLDILGFIDHNITINIIKDGTIVNKKALSLPEKITNVIKCKNPRCITSIEQGLDQVFVLTDPEKEVYRCKYCEEKYAGR</sequence>
<evidence type="ECO:0000259" key="4">
    <source>
        <dbReference type="Pfam" id="PF01948"/>
    </source>
</evidence>
<evidence type="ECO:0000313" key="6">
    <source>
        <dbReference type="EMBL" id="TLD00802.1"/>
    </source>
</evidence>
<keyword evidence="3" id="KW-0665">Pyrimidine biosynthesis</keyword>
<name>A0A4U8Q7A8_9FIRM</name>
<dbReference type="GO" id="GO:0006207">
    <property type="term" value="P:'de novo' pyrimidine nucleobase biosynthetic process"/>
    <property type="evidence" value="ECO:0007669"/>
    <property type="project" value="InterPro"/>
</dbReference>
<protein>
    <submittedName>
        <fullName evidence="6">Aspartate carbamoyltransferase regulatory chain</fullName>
    </submittedName>
</protein>
<feature type="domain" description="Aspartate carbamoyltransferase regulatory subunit N-terminal" evidence="4">
    <location>
        <begin position="25"/>
        <end position="114"/>
    </location>
</feature>
<dbReference type="EMBL" id="QGQD01000046">
    <property type="protein sequence ID" value="TLD00802.1"/>
    <property type="molecule type" value="Genomic_DNA"/>
</dbReference>
<dbReference type="STRING" id="180332.GCA_000797495_05224"/>
<dbReference type="Proteomes" id="UP000306509">
    <property type="component" value="Unassembled WGS sequence"/>
</dbReference>
<evidence type="ECO:0000259" key="5">
    <source>
        <dbReference type="Pfam" id="PF02748"/>
    </source>
</evidence>
<dbReference type="PANTHER" id="PTHR35805">
    <property type="entry name" value="ASPARTATE CARBAMOYLTRANSFERASE REGULATORY CHAIN"/>
    <property type="match status" value="1"/>
</dbReference>
<keyword evidence="6" id="KW-0808">Transferase</keyword>
<organism evidence="6 7">
    <name type="scientific">Robinsoniella peoriensis</name>
    <dbReference type="NCBI Taxonomy" id="180332"/>
    <lineage>
        <taxon>Bacteria</taxon>
        <taxon>Bacillati</taxon>
        <taxon>Bacillota</taxon>
        <taxon>Clostridia</taxon>
        <taxon>Lachnospirales</taxon>
        <taxon>Lachnospiraceae</taxon>
        <taxon>Robinsoniella</taxon>
    </lineage>
</organism>
<feature type="domain" description="Aspartate carbamoyltransferase regulatory subunit C-terminal" evidence="5">
    <location>
        <begin position="119"/>
        <end position="162"/>
    </location>
</feature>
<gene>
    <name evidence="6" type="primary">pyrI</name>
    <name evidence="6" type="ORF">DSM106044_02267</name>
</gene>
<reference evidence="6 7" key="1">
    <citation type="journal article" date="2019" name="Anaerobe">
        <title>Detection of Robinsoniella peoriensis in multiple bone samples of a trauma patient.</title>
        <authorList>
            <person name="Schrottner P."/>
            <person name="Hartwich K."/>
            <person name="Bunk B."/>
            <person name="Schober I."/>
            <person name="Helbig S."/>
            <person name="Rudolph W.W."/>
            <person name="Gunzer F."/>
        </authorList>
    </citation>
    <scope>NUCLEOTIDE SEQUENCE [LARGE SCALE GENOMIC DNA]</scope>
    <source>
        <strain evidence="6 7">DSM 106044</strain>
    </source>
</reference>
<comment type="caution">
    <text evidence="6">The sequence shown here is derived from an EMBL/GenBank/DDBJ whole genome shotgun (WGS) entry which is preliminary data.</text>
</comment>
<dbReference type="NCBIfam" id="NF002063">
    <property type="entry name" value="PRK00893.1-3"/>
    <property type="match status" value="1"/>
</dbReference>